<name>A0ABR8YJI4_9MICC</name>
<keyword evidence="4" id="KW-0125">Carotenoid biosynthesis</keyword>
<evidence type="ECO:0000256" key="4">
    <source>
        <dbReference type="ARBA" id="ARBA00022746"/>
    </source>
</evidence>
<keyword evidence="10" id="KW-1185">Reference proteome</keyword>
<comment type="pathway">
    <text evidence="2">Carotenoid biosynthesis.</text>
</comment>
<dbReference type="Proteomes" id="UP000652763">
    <property type="component" value="Unassembled WGS sequence"/>
</dbReference>
<evidence type="ECO:0000256" key="7">
    <source>
        <dbReference type="ARBA" id="ARBA00023235"/>
    </source>
</evidence>
<evidence type="ECO:0000256" key="3">
    <source>
        <dbReference type="ARBA" id="ARBA00022692"/>
    </source>
</evidence>
<protein>
    <submittedName>
        <fullName evidence="9">Lycopene cyclase domain-containing protein</fullName>
    </submittedName>
</protein>
<reference evidence="9 10" key="1">
    <citation type="submission" date="2020-08" db="EMBL/GenBank/DDBJ databases">
        <title>A Genomic Blueprint of the Chicken Gut Microbiome.</title>
        <authorList>
            <person name="Gilroy R."/>
            <person name="Ravi A."/>
            <person name="Getino M."/>
            <person name="Pursley I."/>
            <person name="Horton D.L."/>
            <person name="Alikhan N.-F."/>
            <person name="Baker D."/>
            <person name="Gharbi K."/>
            <person name="Hall N."/>
            <person name="Watson M."/>
            <person name="Adriaenssens E.M."/>
            <person name="Foster-Nyarko E."/>
            <person name="Jarju S."/>
            <person name="Secka A."/>
            <person name="Antonio M."/>
            <person name="Oren A."/>
            <person name="Chaudhuri R."/>
            <person name="La Ragione R.M."/>
            <person name="Hildebrand F."/>
            <person name="Pallen M.J."/>
        </authorList>
    </citation>
    <scope>NUCLEOTIDE SEQUENCE [LARGE SCALE GENOMIC DNA]</scope>
    <source>
        <strain evidence="9 10">Sa2BUA2</strain>
    </source>
</reference>
<dbReference type="InterPro" id="IPR017825">
    <property type="entry name" value="Lycopene_cyclase_dom"/>
</dbReference>
<keyword evidence="7" id="KW-0413">Isomerase</keyword>
<evidence type="ECO:0000313" key="9">
    <source>
        <dbReference type="EMBL" id="MBD8044398.1"/>
    </source>
</evidence>
<gene>
    <name evidence="9" type="ORF">H9638_11340</name>
</gene>
<dbReference type="RefSeq" id="WP_191747366.1">
    <property type="nucleotide sequence ID" value="NZ_JACSQC010000005.1"/>
</dbReference>
<dbReference type="EMBL" id="JACSQC010000005">
    <property type="protein sequence ID" value="MBD8044398.1"/>
    <property type="molecule type" value="Genomic_DNA"/>
</dbReference>
<evidence type="ECO:0000256" key="6">
    <source>
        <dbReference type="ARBA" id="ARBA00023136"/>
    </source>
</evidence>
<keyword evidence="3 8" id="KW-0812">Transmembrane</keyword>
<feature type="transmembrane region" description="Helical" evidence="8">
    <location>
        <begin position="35"/>
        <end position="60"/>
    </location>
</feature>
<evidence type="ECO:0000256" key="1">
    <source>
        <dbReference type="ARBA" id="ARBA00004141"/>
    </source>
</evidence>
<evidence type="ECO:0000313" key="10">
    <source>
        <dbReference type="Proteomes" id="UP000652763"/>
    </source>
</evidence>
<keyword evidence="6 8" id="KW-0472">Membrane</keyword>
<proteinExistence type="predicted"/>
<accession>A0ABR8YJI4</accession>
<evidence type="ECO:0000256" key="8">
    <source>
        <dbReference type="SAM" id="Phobius"/>
    </source>
</evidence>
<dbReference type="NCBIfam" id="TIGR03462">
    <property type="entry name" value="CarR_dom_SF"/>
    <property type="match status" value="1"/>
</dbReference>
<feature type="transmembrane region" description="Helical" evidence="8">
    <location>
        <begin position="80"/>
        <end position="105"/>
    </location>
</feature>
<keyword evidence="5 8" id="KW-1133">Transmembrane helix</keyword>
<evidence type="ECO:0000256" key="2">
    <source>
        <dbReference type="ARBA" id="ARBA00004829"/>
    </source>
</evidence>
<organism evidence="9 10">
    <name type="scientific">Arthrobacter pullicola</name>
    <dbReference type="NCBI Taxonomy" id="2762224"/>
    <lineage>
        <taxon>Bacteria</taxon>
        <taxon>Bacillati</taxon>
        <taxon>Actinomycetota</taxon>
        <taxon>Actinomycetes</taxon>
        <taxon>Micrococcales</taxon>
        <taxon>Micrococcaceae</taxon>
        <taxon>Arthrobacter</taxon>
    </lineage>
</organism>
<comment type="caution">
    <text evidence="9">The sequence shown here is derived from an EMBL/GenBank/DDBJ whole genome shotgun (WGS) entry which is preliminary data.</text>
</comment>
<sequence>MGALYLLCLLASIGCMMLLDHRFRLFFFAAPWRAALVLGTGLVFFLVWDLFGIGLDIFYRGETRFMLGVELAPHLPLEEAFFLAFLCYLTMVLFGLIRVLAVHLAGRSRSGRLRRSSEVQR</sequence>
<evidence type="ECO:0000256" key="5">
    <source>
        <dbReference type="ARBA" id="ARBA00022989"/>
    </source>
</evidence>
<comment type="subcellular location">
    <subcellularLocation>
        <location evidence="1">Membrane</location>
        <topology evidence="1">Multi-pass membrane protein</topology>
    </subcellularLocation>
</comment>